<accession>A0A5J4YR92</accession>
<evidence type="ECO:0000313" key="1">
    <source>
        <dbReference type="EMBL" id="KAA8493450.1"/>
    </source>
</evidence>
<dbReference type="Proteomes" id="UP000324585">
    <property type="component" value="Unassembled WGS sequence"/>
</dbReference>
<comment type="caution">
    <text evidence="1">The sequence shown here is derived from an EMBL/GenBank/DDBJ whole genome shotgun (WGS) entry which is preliminary data.</text>
</comment>
<reference evidence="2" key="1">
    <citation type="journal article" date="2019" name="Nat. Commun.">
        <title>Expansion of phycobilisome linker gene families in mesophilic red algae.</title>
        <authorList>
            <person name="Lee J."/>
            <person name="Kim D."/>
            <person name="Bhattacharya D."/>
            <person name="Yoon H.S."/>
        </authorList>
    </citation>
    <scope>NUCLEOTIDE SEQUENCE [LARGE SCALE GENOMIC DNA]</scope>
    <source>
        <strain evidence="2">CCMP 1328</strain>
    </source>
</reference>
<gene>
    <name evidence="1" type="ORF">FVE85_8895</name>
</gene>
<organism evidence="1 2">
    <name type="scientific">Porphyridium purpureum</name>
    <name type="common">Red alga</name>
    <name type="synonym">Porphyridium cruentum</name>
    <dbReference type="NCBI Taxonomy" id="35688"/>
    <lineage>
        <taxon>Eukaryota</taxon>
        <taxon>Rhodophyta</taxon>
        <taxon>Bangiophyceae</taxon>
        <taxon>Porphyridiales</taxon>
        <taxon>Porphyridiaceae</taxon>
        <taxon>Porphyridium</taxon>
    </lineage>
</organism>
<proteinExistence type="predicted"/>
<sequence>MAGGVPAQVSAVSSMPAVRGFAGGSPPETLSAACVARDALGMHSDTLTQAQAHTQMDYVVLDAGAWIGADELLGFRVESVDVQAGNAAADGGTPAGWV</sequence>
<protein>
    <submittedName>
        <fullName evidence="1">Uncharacterized protein</fullName>
    </submittedName>
</protein>
<dbReference type="EMBL" id="VRMN01000007">
    <property type="protein sequence ID" value="KAA8493450.1"/>
    <property type="molecule type" value="Genomic_DNA"/>
</dbReference>
<name>A0A5J4YR92_PORPP</name>
<evidence type="ECO:0000313" key="2">
    <source>
        <dbReference type="Proteomes" id="UP000324585"/>
    </source>
</evidence>
<dbReference type="AlphaFoldDB" id="A0A5J4YR92"/>
<keyword evidence="2" id="KW-1185">Reference proteome</keyword>